<evidence type="ECO:0000256" key="1">
    <source>
        <dbReference type="SAM" id="MobiDB-lite"/>
    </source>
</evidence>
<evidence type="ECO:0008006" key="5">
    <source>
        <dbReference type="Google" id="ProtNLM"/>
    </source>
</evidence>
<feature type="region of interest" description="Disordered" evidence="1">
    <location>
        <begin position="30"/>
        <end position="82"/>
    </location>
</feature>
<evidence type="ECO:0000313" key="3">
    <source>
        <dbReference type="EMBL" id="MDC5697681.1"/>
    </source>
</evidence>
<feature type="compositionally biased region" description="Low complexity" evidence="1">
    <location>
        <begin position="30"/>
        <end position="48"/>
    </location>
</feature>
<keyword evidence="2" id="KW-1133">Transmembrane helix</keyword>
<accession>A0ABT5GJ20</accession>
<protein>
    <recommendedName>
        <fullName evidence="5">Photosynthesis system II assembly factor Ycf48/Hcf136-like domain-containing protein</fullName>
    </recommendedName>
</protein>
<evidence type="ECO:0000313" key="4">
    <source>
        <dbReference type="Proteomes" id="UP001150259"/>
    </source>
</evidence>
<feature type="compositionally biased region" description="Polar residues" evidence="1">
    <location>
        <begin position="62"/>
        <end position="82"/>
    </location>
</feature>
<dbReference type="SUPFAM" id="SSF110296">
    <property type="entry name" value="Oligoxyloglucan reducing end-specific cellobiohydrolase"/>
    <property type="match status" value="1"/>
</dbReference>
<reference evidence="3 4" key="1">
    <citation type="submission" date="2022-11" db="EMBL/GenBank/DDBJ databases">
        <title>Anaerobic phenanthrene biodegradation by a DNRA strain PheN6.</title>
        <authorList>
            <person name="Zhang Z."/>
        </authorList>
    </citation>
    <scope>NUCLEOTIDE SEQUENCE [LARGE SCALE GENOMIC DNA]</scope>
    <source>
        <strain evidence="3 4">PheN6</strain>
    </source>
</reference>
<keyword evidence="2" id="KW-0812">Transmembrane</keyword>
<evidence type="ECO:0000256" key="2">
    <source>
        <dbReference type="SAM" id="Phobius"/>
    </source>
</evidence>
<proteinExistence type="predicted"/>
<keyword evidence="4" id="KW-1185">Reference proteome</keyword>
<feature type="transmembrane region" description="Helical" evidence="2">
    <location>
        <begin position="7"/>
        <end position="25"/>
    </location>
</feature>
<organism evidence="3 4">
    <name type="scientific">Intrasporangium calvum</name>
    <dbReference type="NCBI Taxonomy" id="53358"/>
    <lineage>
        <taxon>Bacteria</taxon>
        <taxon>Bacillati</taxon>
        <taxon>Actinomycetota</taxon>
        <taxon>Actinomycetes</taxon>
        <taxon>Micrococcales</taxon>
        <taxon>Intrasporangiaceae</taxon>
        <taxon>Intrasporangium</taxon>
    </lineage>
</organism>
<comment type="caution">
    <text evidence="3">The sequence shown here is derived from an EMBL/GenBank/DDBJ whole genome shotgun (WGS) entry which is preliminary data.</text>
</comment>
<sequence length="325" mass="33026">MKRGISTAGLVVFLLVDVVLVYLALRPPSAESASTTPSVVTSASADATEPTETPAQGAEAPTSPTATPRDAATSSTEGQSSPRPVRILLAALDLEVAWRATVGTCAAGGATLSITVDGGTTWDEVEPPAGTISRIQPLDLDRGFIVGGAEGCAQDQFTTEDGGQAWAGPVALVGGWARKLDVPTEVTTPQSPAARPCGDDTVLDLSRTSSQQAEALCSDGSVRVTEDGGVGWSDSGEASGAVALANRLEGGVLTTYVVRLRAEGCDGLQVAKVVQGIEPGEVACIEADAPTGGNVALSVAEGAGWLVVDDRTWVSGPDLTVWEEA</sequence>
<dbReference type="RefSeq" id="WP_272462257.1">
    <property type="nucleotide sequence ID" value="NZ_JAPFQL010000040.1"/>
</dbReference>
<dbReference type="EMBL" id="JAPFQL010000040">
    <property type="protein sequence ID" value="MDC5697681.1"/>
    <property type="molecule type" value="Genomic_DNA"/>
</dbReference>
<gene>
    <name evidence="3" type="ORF">OO014_10455</name>
</gene>
<keyword evidence="2" id="KW-0472">Membrane</keyword>
<dbReference type="Proteomes" id="UP001150259">
    <property type="component" value="Unassembled WGS sequence"/>
</dbReference>
<name>A0ABT5GJ20_9MICO</name>